<protein>
    <submittedName>
        <fullName evidence="2">Aminoglycoside phosphotransferase family protein</fullName>
    </submittedName>
</protein>
<dbReference type="RefSeq" id="WP_367878212.1">
    <property type="nucleotide sequence ID" value="NZ_JBFNXX010000009.1"/>
</dbReference>
<evidence type="ECO:0000259" key="1">
    <source>
        <dbReference type="Pfam" id="PF01636"/>
    </source>
</evidence>
<dbReference type="SUPFAM" id="SSF56112">
    <property type="entry name" value="Protein kinase-like (PK-like)"/>
    <property type="match status" value="1"/>
</dbReference>
<dbReference type="EMBL" id="JBFNXX010000009">
    <property type="protein sequence ID" value="MEW9920508.1"/>
    <property type="molecule type" value="Genomic_DNA"/>
</dbReference>
<dbReference type="Pfam" id="PF01636">
    <property type="entry name" value="APH"/>
    <property type="match status" value="1"/>
</dbReference>
<organism evidence="2 3">
    <name type="scientific">Sulfitobacter sediminis</name>
    <dbReference type="NCBI Taxonomy" id="3234186"/>
    <lineage>
        <taxon>Bacteria</taxon>
        <taxon>Pseudomonadati</taxon>
        <taxon>Pseudomonadota</taxon>
        <taxon>Alphaproteobacteria</taxon>
        <taxon>Rhodobacterales</taxon>
        <taxon>Roseobacteraceae</taxon>
        <taxon>Sulfitobacter</taxon>
    </lineage>
</organism>
<dbReference type="Proteomes" id="UP001556098">
    <property type="component" value="Unassembled WGS sequence"/>
</dbReference>
<accession>A0ABV3RPL0</accession>
<dbReference type="Gene3D" id="3.30.200.20">
    <property type="entry name" value="Phosphorylase Kinase, domain 1"/>
    <property type="match status" value="1"/>
</dbReference>
<proteinExistence type="predicted"/>
<gene>
    <name evidence="2" type="ORF">AB2B41_12910</name>
</gene>
<keyword evidence="3" id="KW-1185">Reference proteome</keyword>
<comment type="caution">
    <text evidence="2">The sequence shown here is derived from an EMBL/GenBank/DDBJ whole genome shotgun (WGS) entry which is preliminary data.</text>
</comment>
<sequence length="336" mass="37469">MSARESQIRTFLARGGWSDAARRGIAGDASNRRYERLTKDGGESAILMDAPPEMVETTRAFVKIADHLRAHGLSAPRIYLRDETEGLLLIEDLGDGLFARLMAQDATLQIPLYRAAADVLLALREVPPLDLDRCDTAWLVDMLEPLFEWYATGAQTGARSAFERLFRPLAQSATDVKPVIMLRDYHAENLLLIPGREGIASVGILDFQDAMRAPPAYDLVSILQDARRDVAPVLENEIVDHYLGRSGDDPARFRQDYALLGLQRNLRILGIFARLSRRDGKPHYVDMIPRVWGYVERNLAHPALRSLAAPLADILPAATPDYLKRLKEPCSSHPAP</sequence>
<evidence type="ECO:0000313" key="2">
    <source>
        <dbReference type="EMBL" id="MEW9920508.1"/>
    </source>
</evidence>
<evidence type="ECO:0000313" key="3">
    <source>
        <dbReference type="Proteomes" id="UP001556098"/>
    </source>
</evidence>
<feature type="domain" description="Aminoglycoside phosphotransferase" evidence="1">
    <location>
        <begin position="23"/>
        <end position="252"/>
    </location>
</feature>
<dbReference type="InterPro" id="IPR002575">
    <property type="entry name" value="Aminoglycoside_PTrfase"/>
</dbReference>
<name>A0ABV3RPL0_9RHOB</name>
<dbReference type="Gene3D" id="3.90.1200.10">
    <property type="match status" value="1"/>
</dbReference>
<dbReference type="InterPro" id="IPR011009">
    <property type="entry name" value="Kinase-like_dom_sf"/>
</dbReference>
<reference evidence="2 3" key="1">
    <citation type="submission" date="2024-07" db="EMBL/GenBank/DDBJ databases">
        <title>Marimonas sp.nov., isolated from tidal-flat sediment.</title>
        <authorList>
            <person name="Jayan J.N."/>
            <person name="Lee S.S."/>
        </authorList>
    </citation>
    <scope>NUCLEOTIDE SEQUENCE [LARGE SCALE GENOMIC DNA]</scope>
    <source>
        <strain evidence="2 3">MJW-29</strain>
    </source>
</reference>